<comment type="caution">
    <text evidence="2">The sequence shown here is derived from an EMBL/GenBank/DDBJ whole genome shotgun (WGS) entry which is preliminary data.</text>
</comment>
<keyword evidence="3" id="KW-1185">Reference proteome</keyword>
<dbReference type="EMBL" id="CAJNOC010004053">
    <property type="protein sequence ID" value="CAF1007801.1"/>
    <property type="molecule type" value="Genomic_DNA"/>
</dbReference>
<sequence>MQQLRPMPAQKSSSTNLLKKDNNKVVRKSVPSTSVEKNLYKPRQSSIINMPSLTESDTKIKRNDRRTSYTDKKKRALDSDDENDPEFRLNEKRNQNISKNQTKTTSTNLDVPDTLNIQKNNQIYESEERNLKVENHFTIKNELDATDNILFDKTEEKILIEADEYRKLKIVSDKFREILILFAQSNSQMHAIANSLRSFNLEKLSNLPIDQFFMTFIRSQTNI</sequence>
<evidence type="ECO:0000313" key="2">
    <source>
        <dbReference type="EMBL" id="CAF1007801.1"/>
    </source>
</evidence>
<feature type="compositionally biased region" description="Polar residues" evidence="1">
    <location>
        <begin position="95"/>
        <end position="112"/>
    </location>
</feature>
<proteinExistence type="predicted"/>
<reference evidence="2" key="1">
    <citation type="submission" date="2021-02" db="EMBL/GenBank/DDBJ databases">
        <authorList>
            <person name="Nowell W R."/>
        </authorList>
    </citation>
    <scope>NUCLEOTIDE SEQUENCE</scope>
    <source>
        <strain evidence="2">Ploen Becks lab</strain>
    </source>
</reference>
<dbReference type="AlphaFoldDB" id="A0A814H9L1"/>
<feature type="region of interest" description="Disordered" evidence="1">
    <location>
        <begin position="1"/>
        <end position="112"/>
    </location>
</feature>
<protein>
    <submittedName>
        <fullName evidence="2">Uncharacterized protein</fullName>
    </submittedName>
</protein>
<organism evidence="2 3">
    <name type="scientific">Brachionus calyciflorus</name>
    <dbReference type="NCBI Taxonomy" id="104777"/>
    <lineage>
        <taxon>Eukaryota</taxon>
        <taxon>Metazoa</taxon>
        <taxon>Spiralia</taxon>
        <taxon>Gnathifera</taxon>
        <taxon>Rotifera</taxon>
        <taxon>Eurotatoria</taxon>
        <taxon>Monogononta</taxon>
        <taxon>Pseudotrocha</taxon>
        <taxon>Ploima</taxon>
        <taxon>Brachionidae</taxon>
        <taxon>Brachionus</taxon>
    </lineage>
</organism>
<accession>A0A814H9L1</accession>
<feature type="compositionally biased region" description="Basic and acidic residues" evidence="1">
    <location>
        <begin position="85"/>
        <end position="94"/>
    </location>
</feature>
<feature type="compositionally biased region" description="Polar residues" evidence="1">
    <location>
        <begin position="43"/>
        <end position="55"/>
    </location>
</feature>
<evidence type="ECO:0000313" key="3">
    <source>
        <dbReference type="Proteomes" id="UP000663879"/>
    </source>
</evidence>
<evidence type="ECO:0000256" key="1">
    <source>
        <dbReference type="SAM" id="MobiDB-lite"/>
    </source>
</evidence>
<name>A0A814H9L1_9BILA</name>
<feature type="compositionally biased region" description="Basic and acidic residues" evidence="1">
    <location>
        <begin position="56"/>
        <end position="71"/>
    </location>
</feature>
<dbReference type="Proteomes" id="UP000663879">
    <property type="component" value="Unassembled WGS sequence"/>
</dbReference>
<gene>
    <name evidence="2" type="ORF">OXX778_LOCUS16738</name>
</gene>